<feature type="domain" description="Crinkler effector protein N-terminal" evidence="4">
    <location>
        <begin position="4"/>
        <end position="110"/>
    </location>
</feature>
<gene>
    <name evidence="5" type="ORF">V7S43_004382</name>
</gene>
<keyword evidence="6" id="KW-1185">Reference proteome</keyword>
<evidence type="ECO:0000313" key="6">
    <source>
        <dbReference type="Proteomes" id="UP001632037"/>
    </source>
</evidence>
<accession>A0ABD3FUT3</accession>
<evidence type="ECO:0000256" key="2">
    <source>
        <dbReference type="ARBA" id="ARBA00004613"/>
    </source>
</evidence>
<dbReference type="GO" id="GO:0005576">
    <property type="term" value="C:extracellular region"/>
    <property type="evidence" value="ECO:0007669"/>
    <property type="project" value="UniProtKB-SubCell"/>
</dbReference>
<proteinExistence type="predicted"/>
<keyword evidence="3" id="KW-0964">Secreted</keyword>
<dbReference type="GO" id="GO:0043657">
    <property type="term" value="C:host cell"/>
    <property type="evidence" value="ECO:0007669"/>
    <property type="project" value="UniProtKB-SubCell"/>
</dbReference>
<comment type="subcellular location">
    <subcellularLocation>
        <location evidence="1">Host cell</location>
    </subcellularLocation>
    <subcellularLocation>
        <location evidence="2">Secreted</location>
    </subcellularLocation>
</comment>
<dbReference type="Pfam" id="PF20147">
    <property type="entry name" value="Crinkler"/>
    <property type="match status" value="1"/>
</dbReference>
<reference evidence="5 6" key="1">
    <citation type="submission" date="2024-09" db="EMBL/GenBank/DDBJ databases">
        <title>Genome sequencing and assembly of Phytophthora oleae, isolate VK10A, causative agent of rot of olive drupes.</title>
        <authorList>
            <person name="Conti Taguali S."/>
            <person name="Riolo M."/>
            <person name="La Spada F."/>
            <person name="Cacciola S.O."/>
            <person name="Dionisio G."/>
        </authorList>
    </citation>
    <scope>NUCLEOTIDE SEQUENCE [LARGE SCALE GENOMIC DNA]</scope>
    <source>
        <strain evidence="5 6">VK10A</strain>
    </source>
</reference>
<name>A0ABD3FUT3_9STRA</name>
<dbReference type="AlphaFoldDB" id="A0ABD3FUT3"/>
<evidence type="ECO:0000256" key="1">
    <source>
        <dbReference type="ARBA" id="ARBA00004340"/>
    </source>
</evidence>
<dbReference type="Proteomes" id="UP001632037">
    <property type="component" value="Unassembled WGS sequence"/>
</dbReference>
<organism evidence="5 6">
    <name type="scientific">Phytophthora oleae</name>
    <dbReference type="NCBI Taxonomy" id="2107226"/>
    <lineage>
        <taxon>Eukaryota</taxon>
        <taxon>Sar</taxon>
        <taxon>Stramenopiles</taxon>
        <taxon>Oomycota</taxon>
        <taxon>Peronosporomycetes</taxon>
        <taxon>Peronosporales</taxon>
        <taxon>Peronosporaceae</taxon>
        <taxon>Phytophthora</taxon>
    </lineage>
</organism>
<comment type="caution">
    <text evidence="5">The sequence shown here is derived from an EMBL/GenBank/DDBJ whole genome shotgun (WGS) entry which is preliminary data.</text>
</comment>
<evidence type="ECO:0000256" key="3">
    <source>
        <dbReference type="ARBA" id="ARBA00022525"/>
    </source>
</evidence>
<sequence>MKTKLFCAIAGDSGAAFPVKIDSDEYVGDLKIAIKDDNNDIKVPARALRLFLARKDKGEGDWLTGEEAAAVRCDDLGCFKLLNPLLFLKNPENFGENFQRGENQVHVLVKLPADFASIGPNVGLPRTTALNEPEKYAEEYISLDDWMLTLCKIPLI</sequence>
<evidence type="ECO:0000259" key="4">
    <source>
        <dbReference type="Pfam" id="PF20147"/>
    </source>
</evidence>
<evidence type="ECO:0000313" key="5">
    <source>
        <dbReference type="EMBL" id="KAL3670066.1"/>
    </source>
</evidence>
<dbReference type="EMBL" id="JBIMZQ010000007">
    <property type="protein sequence ID" value="KAL3670066.1"/>
    <property type="molecule type" value="Genomic_DNA"/>
</dbReference>
<protein>
    <recommendedName>
        <fullName evidence="4">Crinkler effector protein N-terminal domain-containing protein</fullName>
    </recommendedName>
</protein>
<dbReference type="InterPro" id="IPR045379">
    <property type="entry name" value="Crinkler_N"/>
</dbReference>